<dbReference type="HOGENOM" id="CLU_651649_0_0_7"/>
<dbReference type="GO" id="GO:0016757">
    <property type="term" value="F:glycosyltransferase activity"/>
    <property type="evidence" value="ECO:0007669"/>
    <property type="project" value="InterPro"/>
</dbReference>
<reference evidence="3 4" key="1">
    <citation type="journal article" date="2014" name="Nature">
        <title>An environmental bacterial taxon with a large and distinct metabolic repertoire.</title>
        <authorList>
            <person name="Wilson M.C."/>
            <person name="Mori T."/>
            <person name="Ruckert C."/>
            <person name="Uria A.R."/>
            <person name="Helf M.J."/>
            <person name="Takada K."/>
            <person name="Gernert C."/>
            <person name="Steffens U.A."/>
            <person name="Heycke N."/>
            <person name="Schmitt S."/>
            <person name="Rinke C."/>
            <person name="Helfrich E.J."/>
            <person name="Brachmann A.O."/>
            <person name="Gurgui C."/>
            <person name="Wakimoto T."/>
            <person name="Kracht M."/>
            <person name="Crusemann M."/>
            <person name="Hentschel U."/>
            <person name="Abe I."/>
            <person name="Matsunaga S."/>
            <person name="Kalinowski J."/>
            <person name="Takeyama H."/>
            <person name="Piel J."/>
        </authorList>
    </citation>
    <scope>NUCLEOTIDE SEQUENCE [LARGE SCALE GENOMIC DNA]</scope>
    <source>
        <strain evidence="4">TSY1</strain>
    </source>
</reference>
<sequence length="403" mass="45354">MHTSLTQRSTTATSALSGKRILVLMPSIPIHGMERANLRIMQLLRERGAHLLCVTEATHGQTLQREVEQIGGECAAAPFAKRLHVTKHPWDMLRVVHAWTQTSQQVRAIYQRYHPTHIYVTNLHYFLYAWPMLRQVRCPVILRLPNPPDRALTGLKQGVAHWIWRHAVGRICDIIVCNSKHTAGRVEALGITPAKLRIIYNVAPDPHQPQASDAPPVDPDHWNIVYLGRIHAAKGVQELFHAALRLVGERPDIDFYFAGEHHWQNPFASGLIRDVIERGLQTRLHFLGHIQDVFGLLKQCNLHVLPSLTESFPNAVLEAKRMGLPSVIFPSGGMPEAITHCTDGYICRHKTTAALYDGIRYFIDDPARLNAAGEAARSSLTRFSRTTIAQAWVNVFQDSSQSN</sequence>
<accession>W4LLS7</accession>
<dbReference type="SUPFAM" id="SSF53756">
    <property type="entry name" value="UDP-Glycosyltransferase/glycogen phosphorylase"/>
    <property type="match status" value="1"/>
</dbReference>
<evidence type="ECO:0000259" key="2">
    <source>
        <dbReference type="Pfam" id="PF13439"/>
    </source>
</evidence>
<name>W4LLS7_ENTF1</name>
<evidence type="ECO:0000313" key="3">
    <source>
        <dbReference type="EMBL" id="ETW98281.1"/>
    </source>
</evidence>
<dbReference type="CDD" id="cd03801">
    <property type="entry name" value="GT4_PimA-like"/>
    <property type="match status" value="1"/>
</dbReference>
<dbReference type="Proteomes" id="UP000019141">
    <property type="component" value="Unassembled WGS sequence"/>
</dbReference>
<dbReference type="InterPro" id="IPR001296">
    <property type="entry name" value="Glyco_trans_1"/>
</dbReference>
<keyword evidence="4" id="KW-1185">Reference proteome</keyword>
<protein>
    <recommendedName>
        <fullName evidence="5">Glycosyltransferase subfamily 4-like N-terminal domain-containing protein</fullName>
    </recommendedName>
</protein>
<gene>
    <name evidence="3" type="ORF">ETSY1_19360</name>
</gene>
<dbReference type="EMBL" id="AZHW01000567">
    <property type="protein sequence ID" value="ETW98281.1"/>
    <property type="molecule type" value="Genomic_DNA"/>
</dbReference>
<evidence type="ECO:0000313" key="4">
    <source>
        <dbReference type="Proteomes" id="UP000019141"/>
    </source>
</evidence>
<proteinExistence type="predicted"/>
<dbReference type="Pfam" id="PF13439">
    <property type="entry name" value="Glyco_transf_4"/>
    <property type="match status" value="1"/>
</dbReference>
<dbReference type="Gene3D" id="3.40.50.2000">
    <property type="entry name" value="Glycogen Phosphorylase B"/>
    <property type="match status" value="2"/>
</dbReference>
<dbReference type="InterPro" id="IPR028098">
    <property type="entry name" value="Glyco_trans_4-like_N"/>
</dbReference>
<dbReference type="AlphaFoldDB" id="W4LLS7"/>
<evidence type="ECO:0000259" key="1">
    <source>
        <dbReference type="Pfam" id="PF00534"/>
    </source>
</evidence>
<dbReference type="PANTHER" id="PTHR12526">
    <property type="entry name" value="GLYCOSYLTRANSFERASE"/>
    <property type="match status" value="1"/>
</dbReference>
<dbReference type="PANTHER" id="PTHR12526:SF637">
    <property type="entry name" value="GLYCOSYLTRANSFERASE EPSF-RELATED"/>
    <property type="match status" value="1"/>
</dbReference>
<feature type="domain" description="Glycosyl transferase family 1" evidence="1">
    <location>
        <begin position="216"/>
        <end position="378"/>
    </location>
</feature>
<dbReference type="Pfam" id="PF00534">
    <property type="entry name" value="Glycos_transf_1"/>
    <property type="match status" value="1"/>
</dbReference>
<organism evidence="3 4">
    <name type="scientific">Entotheonella factor</name>
    <dbReference type="NCBI Taxonomy" id="1429438"/>
    <lineage>
        <taxon>Bacteria</taxon>
        <taxon>Pseudomonadati</taxon>
        <taxon>Nitrospinota/Tectimicrobiota group</taxon>
        <taxon>Candidatus Tectimicrobiota</taxon>
        <taxon>Candidatus Entotheonellia</taxon>
        <taxon>Candidatus Entotheonellales</taxon>
        <taxon>Candidatus Entotheonellaceae</taxon>
        <taxon>Candidatus Entotheonella</taxon>
    </lineage>
</organism>
<comment type="caution">
    <text evidence="3">The sequence shown here is derived from an EMBL/GenBank/DDBJ whole genome shotgun (WGS) entry which is preliminary data.</text>
</comment>
<evidence type="ECO:0008006" key="5">
    <source>
        <dbReference type="Google" id="ProtNLM"/>
    </source>
</evidence>
<feature type="domain" description="Glycosyltransferase subfamily 4-like N-terminal" evidence="2">
    <location>
        <begin position="32"/>
        <end position="201"/>
    </location>
</feature>